<evidence type="ECO:0000256" key="8">
    <source>
        <dbReference type="SAM" id="SignalP"/>
    </source>
</evidence>
<feature type="transmembrane region" description="Helical" evidence="7">
    <location>
        <begin position="386"/>
        <end position="405"/>
    </location>
</feature>
<dbReference type="Proteomes" id="UP000245489">
    <property type="component" value="Unassembled WGS sequence"/>
</dbReference>
<dbReference type="SUPFAM" id="SSF46894">
    <property type="entry name" value="C-terminal effector domain of the bipartite response regulators"/>
    <property type="match status" value="1"/>
</dbReference>
<protein>
    <recommendedName>
        <fullName evidence="11">Tetratricopeptide repeat protein</fullName>
    </recommendedName>
</protein>
<keyword evidence="7" id="KW-0812">Transmembrane</keyword>
<reference evidence="9 10" key="1">
    <citation type="submission" date="2018-05" db="EMBL/GenBank/DDBJ databases">
        <title>Genomic Encyclopedia of Archaeal and Bacterial Type Strains, Phase II (KMG-II): from individual species to whole genera.</title>
        <authorList>
            <person name="Goeker M."/>
        </authorList>
    </citation>
    <scope>NUCLEOTIDE SEQUENCE [LARGE SCALE GENOMIC DNA]</scope>
    <source>
        <strain evidence="9 10">DSM 22214</strain>
    </source>
</reference>
<keyword evidence="8" id="KW-0732">Signal</keyword>
<dbReference type="GO" id="GO:0006355">
    <property type="term" value="P:regulation of DNA-templated transcription"/>
    <property type="evidence" value="ECO:0007669"/>
    <property type="project" value="InterPro"/>
</dbReference>
<evidence type="ECO:0000256" key="2">
    <source>
        <dbReference type="ARBA" id="ARBA00022490"/>
    </source>
</evidence>
<keyword evidence="10" id="KW-1185">Reference proteome</keyword>
<dbReference type="InterPro" id="IPR019734">
    <property type="entry name" value="TPR_rpt"/>
</dbReference>
<evidence type="ECO:0000256" key="3">
    <source>
        <dbReference type="ARBA" id="ARBA00022737"/>
    </source>
</evidence>
<keyword evidence="2" id="KW-0963">Cytoplasm</keyword>
<dbReference type="InterPro" id="IPR016032">
    <property type="entry name" value="Sig_transdc_resp-reg_C-effctor"/>
</dbReference>
<feature type="coiled-coil region" evidence="6">
    <location>
        <begin position="415"/>
        <end position="442"/>
    </location>
</feature>
<evidence type="ECO:0000256" key="7">
    <source>
        <dbReference type="SAM" id="Phobius"/>
    </source>
</evidence>
<keyword evidence="7" id="KW-0472">Membrane</keyword>
<feature type="signal peptide" evidence="8">
    <location>
        <begin position="1"/>
        <end position="19"/>
    </location>
</feature>
<dbReference type="AlphaFoldDB" id="A0A316DPS6"/>
<evidence type="ECO:0000256" key="1">
    <source>
        <dbReference type="ARBA" id="ARBA00004496"/>
    </source>
</evidence>
<dbReference type="Gene3D" id="1.25.40.10">
    <property type="entry name" value="Tetratricopeptide repeat domain"/>
    <property type="match status" value="2"/>
</dbReference>
<evidence type="ECO:0008006" key="11">
    <source>
        <dbReference type="Google" id="ProtNLM"/>
    </source>
</evidence>
<evidence type="ECO:0000256" key="5">
    <source>
        <dbReference type="ARBA" id="ARBA00038253"/>
    </source>
</evidence>
<keyword evidence="4" id="KW-0802">TPR repeat</keyword>
<dbReference type="RefSeq" id="WP_109744715.1">
    <property type="nucleotide sequence ID" value="NZ_QGGO01000029.1"/>
</dbReference>
<dbReference type="SMART" id="SM00028">
    <property type="entry name" value="TPR"/>
    <property type="match status" value="5"/>
</dbReference>
<dbReference type="OrthoDB" id="1523128at2"/>
<dbReference type="InterPro" id="IPR011990">
    <property type="entry name" value="TPR-like_helical_dom_sf"/>
</dbReference>
<evidence type="ECO:0000313" key="9">
    <source>
        <dbReference type="EMBL" id="PWK18763.1"/>
    </source>
</evidence>
<proteinExistence type="inferred from homology"/>
<organism evidence="9 10">
    <name type="scientific">Arcicella aurantiaca</name>
    <dbReference type="NCBI Taxonomy" id="591202"/>
    <lineage>
        <taxon>Bacteria</taxon>
        <taxon>Pseudomonadati</taxon>
        <taxon>Bacteroidota</taxon>
        <taxon>Cytophagia</taxon>
        <taxon>Cytophagales</taxon>
        <taxon>Flectobacillaceae</taxon>
        <taxon>Arcicella</taxon>
    </lineage>
</organism>
<keyword evidence="3" id="KW-0677">Repeat</keyword>
<dbReference type="PANTHER" id="PTHR46630">
    <property type="entry name" value="TETRATRICOPEPTIDE REPEAT PROTEIN 29"/>
    <property type="match status" value="1"/>
</dbReference>
<keyword evidence="6" id="KW-0175">Coiled coil</keyword>
<dbReference type="EMBL" id="QGGO01000029">
    <property type="protein sequence ID" value="PWK18763.1"/>
    <property type="molecule type" value="Genomic_DNA"/>
</dbReference>
<accession>A0A316DPS6</accession>
<comment type="caution">
    <text evidence="9">The sequence shown here is derived from an EMBL/GenBank/DDBJ whole genome shotgun (WGS) entry which is preliminary data.</text>
</comment>
<comment type="similarity">
    <text evidence="5">Belongs to the Rap family.</text>
</comment>
<dbReference type="InterPro" id="IPR051476">
    <property type="entry name" value="Bac_ResReg_Asp_Phosphatase"/>
</dbReference>
<evidence type="ECO:0000256" key="6">
    <source>
        <dbReference type="SAM" id="Coils"/>
    </source>
</evidence>
<gene>
    <name evidence="9" type="ORF">LV89_04051</name>
</gene>
<dbReference type="SUPFAM" id="SSF48452">
    <property type="entry name" value="TPR-like"/>
    <property type="match status" value="2"/>
</dbReference>
<name>A0A316DPS6_9BACT</name>
<keyword evidence="7" id="KW-1133">Transmembrane helix</keyword>
<comment type="subcellular location">
    <subcellularLocation>
        <location evidence="1">Cytoplasm</location>
    </subcellularLocation>
</comment>
<evidence type="ECO:0000313" key="10">
    <source>
        <dbReference type="Proteomes" id="UP000245489"/>
    </source>
</evidence>
<dbReference type="PANTHER" id="PTHR46630:SF1">
    <property type="entry name" value="TETRATRICOPEPTIDE REPEAT PROTEIN 29"/>
    <property type="match status" value="1"/>
</dbReference>
<sequence length="581" mass="67803">MKYLRIIPFILFFSSSGLALSTKDSLFQVYQKAEGNNKINAAIEYARYLAPPDTVKALNLLIHSIKQAQLNQYDLGEIKGIHYLGWYYMEHLHEKEKAAQLYKKALSLALETEFYDETYAIYTHLIDAYLFVGETIEAFDMLNEARTFAHRTHPDKYLPIIYFQLMEYYSYFENYSEAYLVFNEGVRISKRTNNIHGLWLLYSTMAETKRREKKLNEALEYLEKAIPLGIKNKETCSILNFQEKANILIHLNRLDEAEKLCLSIQKEVEKTPAFDFVGSINTSLGLIYLARHEYSKALVYTLKAYKEVSKTGNSENLSELENTLSKIYYKIGDYKKSVEALKNYHNLKEKLFSKEKVKNVQSLQHRFDLEKKQLQLDGVEGSRRQYLILSATLFCVLGLVVRMLYIKQKNNLLNLKLLDETAKNEEQKREKMQFEIDNNIRELTSMAMVADQKNVLWLNIKHKLEEKLQEMPNISESDSKAILKIVSQNTENQYEWDTFKIHFEQVHPQFFTILSQLSPNLTQLELRQCAYIKINLSPKQVGNLLNITPDAVKKARMRIKKKLNLSAEDSLSKFITTIHEA</sequence>
<dbReference type="GO" id="GO:0003677">
    <property type="term" value="F:DNA binding"/>
    <property type="evidence" value="ECO:0007669"/>
    <property type="project" value="InterPro"/>
</dbReference>
<dbReference type="GO" id="GO:0005737">
    <property type="term" value="C:cytoplasm"/>
    <property type="evidence" value="ECO:0007669"/>
    <property type="project" value="UniProtKB-SubCell"/>
</dbReference>
<evidence type="ECO:0000256" key="4">
    <source>
        <dbReference type="ARBA" id="ARBA00022803"/>
    </source>
</evidence>
<feature type="chain" id="PRO_5016421521" description="Tetratricopeptide repeat protein" evidence="8">
    <location>
        <begin position="20"/>
        <end position="581"/>
    </location>
</feature>